<feature type="chain" id="PRO_5046222272" evidence="1">
    <location>
        <begin position="33"/>
        <end position="211"/>
    </location>
</feature>
<keyword evidence="3" id="KW-1185">Reference proteome</keyword>
<keyword evidence="1" id="KW-0732">Signal</keyword>
<protein>
    <submittedName>
        <fullName evidence="2">Uncharacterized protein</fullName>
    </submittedName>
</protein>
<name>A0ABN1U1T5_9ACTN</name>
<comment type="caution">
    <text evidence="2">The sequence shown here is derived from an EMBL/GenBank/DDBJ whole genome shotgun (WGS) entry which is preliminary data.</text>
</comment>
<dbReference type="RefSeq" id="WP_343996306.1">
    <property type="nucleotide sequence ID" value="NZ_BAAALG010000013.1"/>
</dbReference>
<evidence type="ECO:0000313" key="2">
    <source>
        <dbReference type="EMBL" id="GAA1111745.1"/>
    </source>
</evidence>
<sequence>MKKTGGRLRALALGLASTAAVVAATIPSPASAAPILNVTYDASGTAQIASTDSEIALGPSTLSTQLDYATGDFTGSMPLPGTTTRFEVIGFIPVTADVAFVEAAPVTGTLSAGQVGSRVDGVASYHIRLSNIKIVGFPTITGSHCRTINPVTIPISSPPEGGFDLFVGGTVNGEFSIGNFQNCGLNTWLINLLIPGSGNQVEIDIANARLS</sequence>
<dbReference type="EMBL" id="BAAALG010000013">
    <property type="protein sequence ID" value="GAA1111745.1"/>
    <property type="molecule type" value="Genomic_DNA"/>
</dbReference>
<organism evidence="2 3">
    <name type="scientific">Nocardioides dubius</name>
    <dbReference type="NCBI Taxonomy" id="317019"/>
    <lineage>
        <taxon>Bacteria</taxon>
        <taxon>Bacillati</taxon>
        <taxon>Actinomycetota</taxon>
        <taxon>Actinomycetes</taxon>
        <taxon>Propionibacteriales</taxon>
        <taxon>Nocardioidaceae</taxon>
        <taxon>Nocardioides</taxon>
    </lineage>
</organism>
<reference evidence="2 3" key="1">
    <citation type="journal article" date="2019" name="Int. J. Syst. Evol. Microbiol.">
        <title>The Global Catalogue of Microorganisms (GCM) 10K type strain sequencing project: providing services to taxonomists for standard genome sequencing and annotation.</title>
        <authorList>
            <consortium name="The Broad Institute Genomics Platform"/>
            <consortium name="The Broad Institute Genome Sequencing Center for Infectious Disease"/>
            <person name="Wu L."/>
            <person name="Ma J."/>
        </authorList>
    </citation>
    <scope>NUCLEOTIDE SEQUENCE [LARGE SCALE GENOMIC DNA]</scope>
    <source>
        <strain evidence="2 3">JCM 13008</strain>
    </source>
</reference>
<evidence type="ECO:0000313" key="3">
    <source>
        <dbReference type="Proteomes" id="UP001501581"/>
    </source>
</evidence>
<evidence type="ECO:0000256" key="1">
    <source>
        <dbReference type="SAM" id="SignalP"/>
    </source>
</evidence>
<proteinExistence type="predicted"/>
<feature type="signal peptide" evidence="1">
    <location>
        <begin position="1"/>
        <end position="32"/>
    </location>
</feature>
<dbReference type="Proteomes" id="UP001501581">
    <property type="component" value="Unassembled WGS sequence"/>
</dbReference>
<accession>A0ABN1U1T5</accession>
<gene>
    <name evidence="2" type="ORF">GCM10009668_36460</name>
</gene>